<feature type="coiled-coil region" evidence="7">
    <location>
        <begin position="323"/>
        <end position="350"/>
    </location>
</feature>
<evidence type="ECO:0000256" key="4">
    <source>
        <dbReference type="ARBA" id="ARBA00023004"/>
    </source>
</evidence>
<dbReference type="Pfam" id="PF10609">
    <property type="entry name" value="ParA"/>
    <property type="match status" value="1"/>
</dbReference>
<name>A0AA36HZ90_9DINO</name>
<feature type="domain" description="Gamma-butyrobetaine hydroxylase-like N-terminal" evidence="9">
    <location>
        <begin position="365"/>
        <end position="431"/>
    </location>
</feature>
<keyword evidence="3" id="KW-0067">ATP-binding</keyword>
<dbReference type="CDD" id="cd02037">
    <property type="entry name" value="Mrp_NBP35"/>
    <property type="match status" value="1"/>
</dbReference>
<dbReference type="InterPro" id="IPR038492">
    <property type="entry name" value="GBBH-like_N_sf"/>
</dbReference>
<dbReference type="GO" id="GO:0051539">
    <property type="term" value="F:4 iron, 4 sulfur cluster binding"/>
    <property type="evidence" value="ECO:0007669"/>
    <property type="project" value="TreeGrafter"/>
</dbReference>
<evidence type="ECO:0000313" key="10">
    <source>
        <dbReference type="EMBL" id="CAJ1377214.1"/>
    </source>
</evidence>
<dbReference type="PANTHER" id="PTHR42961">
    <property type="entry name" value="IRON-SULFUR PROTEIN NUBPL"/>
    <property type="match status" value="1"/>
</dbReference>
<evidence type="ECO:0000256" key="8">
    <source>
        <dbReference type="SAM" id="Phobius"/>
    </source>
</evidence>
<dbReference type="HAMAP" id="MF_02040">
    <property type="entry name" value="Mrp_NBP35"/>
    <property type="match status" value="1"/>
</dbReference>
<evidence type="ECO:0000313" key="11">
    <source>
        <dbReference type="Proteomes" id="UP001178507"/>
    </source>
</evidence>
<keyword evidence="8" id="KW-0812">Transmembrane</keyword>
<evidence type="ECO:0000256" key="1">
    <source>
        <dbReference type="ARBA" id="ARBA00022723"/>
    </source>
</evidence>
<dbReference type="InterPro" id="IPR027417">
    <property type="entry name" value="P-loop_NTPase"/>
</dbReference>
<dbReference type="InterPro" id="IPR019591">
    <property type="entry name" value="Mrp/NBP35_ATP-bd"/>
</dbReference>
<dbReference type="GO" id="GO:0005524">
    <property type="term" value="F:ATP binding"/>
    <property type="evidence" value="ECO:0007669"/>
    <property type="project" value="UniProtKB-KW"/>
</dbReference>
<comment type="caution">
    <text evidence="10">The sequence shown here is derived from an EMBL/GenBank/DDBJ whole genome shotgun (WGS) entry which is preliminary data.</text>
</comment>
<comment type="similarity">
    <text evidence="6">Belongs to the Mrp/NBP35 ATP-binding proteins family.</text>
</comment>
<dbReference type="GO" id="GO:0016226">
    <property type="term" value="P:iron-sulfur cluster assembly"/>
    <property type="evidence" value="ECO:0007669"/>
    <property type="project" value="InterPro"/>
</dbReference>
<dbReference type="InterPro" id="IPR044304">
    <property type="entry name" value="NUBPL-like"/>
</dbReference>
<evidence type="ECO:0000256" key="7">
    <source>
        <dbReference type="SAM" id="Coils"/>
    </source>
</evidence>
<accession>A0AA36HZ90</accession>
<keyword evidence="1" id="KW-0479">Metal-binding</keyword>
<gene>
    <name evidence="10" type="ORF">EVOR1521_LOCUS6070</name>
</gene>
<evidence type="ECO:0000256" key="6">
    <source>
        <dbReference type="ARBA" id="ARBA00024036"/>
    </source>
</evidence>
<feature type="transmembrane region" description="Helical" evidence="8">
    <location>
        <begin position="645"/>
        <end position="671"/>
    </location>
</feature>
<dbReference type="SUPFAM" id="SSF52540">
    <property type="entry name" value="P-loop containing nucleoside triphosphate hydrolases"/>
    <property type="match status" value="1"/>
</dbReference>
<dbReference type="SUPFAM" id="SSF50978">
    <property type="entry name" value="WD40 repeat-like"/>
    <property type="match status" value="1"/>
</dbReference>
<keyword evidence="5" id="KW-0411">Iron-sulfur</keyword>
<protein>
    <recommendedName>
        <fullName evidence="9">Gamma-butyrobetaine hydroxylase-like N-terminal domain-containing protein</fullName>
    </recommendedName>
</protein>
<dbReference type="AlphaFoldDB" id="A0AA36HZ90"/>
<dbReference type="Gene3D" id="3.40.50.300">
    <property type="entry name" value="P-loop containing nucleotide triphosphate hydrolases"/>
    <property type="match status" value="1"/>
</dbReference>
<dbReference type="InterPro" id="IPR010376">
    <property type="entry name" value="GBBH-like_N"/>
</dbReference>
<dbReference type="InterPro" id="IPR033756">
    <property type="entry name" value="YlxH/NBP35"/>
</dbReference>
<dbReference type="Gene3D" id="3.30.2020.30">
    <property type="match status" value="1"/>
</dbReference>
<dbReference type="InterPro" id="IPR036322">
    <property type="entry name" value="WD40_repeat_dom_sf"/>
</dbReference>
<dbReference type="InterPro" id="IPR000808">
    <property type="entry name" value="Mrp-like_CS"/>
</dbReference>
<keyword evidence="8" id="KW-1133">Transmembrane helix</keyword>
<keyword evidence="4" id="KW-0408">Iron</keyword>
<dbReference type="Proteomes" id="UP001178507">
    <property type="component" value="Unassembled WGS sequence"/>
</dbReference>
<sequence>MSQRIPGRSLKRSSDVYGVCALWDVETGTMQQAFDLGQPLSDVAYGPNRLLAVAGENGDCFLLDTRQSKDVAVFSPAERVRGPARIAWGARVNSVLAVASGKGGVGKSSVCVNLAFTMQRHLGLKVGILDADIYGPSLPSMVPASVAEKVYASEAGGIIPLHFEGAPLMSMGFLRPADYAAVRGPMVSAMVGQMLTTTEWGELDVLLVDMPPGTGDIHLTVAQQARIDAAIVVTTPQQLSLIDVEKGIRMFDKVKIPTVAIVENMSFFVCDGCSKRHEIFQRGSGEKLAKDFGIERFFRLPLNPALSSAGMPFVLAESTGDIVAEFQRLAEGAQRAVQDMKDEQPQLQMEVQGAVLVLQRAGEQPVALAAREVLLECRSAKMRDEMTGERLFRDQDIPKNVRATKVETAGRYAVYIEWSNKHHSLFPFDLLGEIFGQGQIWHGADSDDEKKPTAHRPDMLAVSWQGEAALALYSGCLRTKATPRVVKSSSSSTIASLQWSHAYPQLLACAREDGDVEVWHFPENLELAAAATAPAYRWAPRGRGACCTALAMSPEVRPGCHALILSTMAPGQATPLGQTAGAGGALWIVAMPQPHLARAGRVGFFRGGDGDTPKKSEVKSGVLERGVGCKPRNMCVCHTHMYCVYVLYIYIYNYIYIHIYVCILIYIYIILN</sequence>
<evidence type="ECO:0000256" key="5">
    <source>
        <dbReference type="ARBA" id="ARBA00023014"/>
    </source>
</evidence>
<evidence type="ECO:0000256" key="3">
    <source>
        <dbReference type="ARBA" id="ARBA00022840"/>
    </source>
</evidence>
<keyword evidence="11" id="KW-1185">Reference proteome</keyword>
<keyword evidence="2" id="KW-0547">Nucleotide-binding</keyword>
<dbReference type="GO" id="GO:0140663">
    <property type="term" value="F:ATP-dependent FeS chaperone activity"/>
    <property type="evidence" value="ECO:0007669"/>
    <property type="project" value="InterPro"/>
</dbReference>
<dbReference type="EMBL" id="CAUJNA010000447">
    <property type="protein sequence ID" value="CAJ1377214.1"/>
    <property type="molecule type" value="Genomic_DNA"/>
</dbReference>
<dbReference type="PANTHER" id="PTHR42961:SF2">
    <property type="entry name" value="IRON-SULFUR PROTEIN NUBPL"/>
    <property type="match status" value="1"/>
</dbReference>
<evidence type="ECO:0000259" key="9">
    <source>
        <dbReference type="Pfam" id="PF06155"/>
    </source>
</evidence>
<dbReference type="GO" id="GO:0046872">
    <property type="term" value="F:metal ion binding"/>
    <property type="evidence" value="ECO:0007669"/>
    <property type="project" value="UniProtKB-KW"/>
</dbReference>
<keyword evidence="7" id="KW-0175">Coiled coil</keyword>
<reference evidence="10" key="1">
    <citation type="submission" date="2023-08" db="EMBL/GenBank/DDBJ databases">
        <authorList>
            <person name="Chen Y."/>
            <person name="Shah S."/>
            <person name="Dougan E. K."/>
            <person name="Thang M."/>
            <person name="Chan C."/>
        </authorList>
    </citation>
    <scope>NUCLEOTIDE SEQUENCE</scope>
</reference>
<evidence type="ECO:0000256" key="2">
    <source>
        <dbReference type="ARBA" id="ARBA00022741"/>
    </source>
</evidence>
<dbReference type="PROSITE" id="PS01215">
    <property type="entry name" value="MRP"/>
    <property type="match status" value="1"/>
</dbReference>
<dbReference type="Pfam" id="PF06155">
    <property type="entry name" value="GBBH-like_N"/>
    <property type="match status" value="1"/>
</dbReference>
<organism evidence="10 11">
    <name type="scientific">Effrenium voratum</name>
    <dbReference type="NCBI Taxonomy" id="2562239"/>
    <lineage>
        <taxon>Eukaryota</taxon>
        <taxon>Sar</taxon>
        <taxon>Alveolata</taxon>
        <taxon>Dinophyceae</taxon>
        <taxon>Suessiales</taxon>
        <taxon>Symbiodiniaceae</taxon>
        <taxon>Effrenium</taxon>
    </lineage>
</organism>
<proteinExistence type="inferred from homology"/>
<keyword evidence="8" id="KW-0472">Membrane</keyword>